<name>A0A3P7N9W2_DIBLA</name>
<gene>
    <name evidence="5" type="ORF">DILT_LOCUS17796</name>
</gene>
<keyword evidence="6" id="KW-1185">Reference proteome</keyword>
<evidence type="ECO:0000259" key="4">
    <source>
        <dbReference type="PROSITE" id="PS51843"/>
    </source>
</evidence>
<dbReference type="Gene3D" id="1.10.565.10">
    <property type="entry name" value="Retinoid X Receptor"/>
    <property type="match status" value="1"/>
</dbReference>
<dbReference type="Proteomes" id="UP000281553">
    <property type="component" value="Unassembled WGS sequence"/>
</dbReference>
<evidence type="ECO:0000256" key="3">
    <source>
        <dbReference type="ARBA" id="ARBA00023170"/>
    </source>
</evidence>
<feature type="domain" description="NR LBD" evidence="4">
    <location>
        <begin position="1"/>
        <end position="94"/>
    </location>
</feature>
<dbReference type="PROSITE" id="PS51843">
    <property type="entry name" value="NR_LBD"/>
    <property type="match status" value="1"/>
</dbReference>
<keyword evidence="2" id="KW-0804">Transcription</keyword>
<reference evidence="5 6" key="1">
    <citation type="submission" date="2018-11" db="EMBL/GenBank/DDBJ databases">
        <authorList>
            <consortium name="Pathogen Informatics"/>
        </authorList>
    </citation>
    <scope>NUCLEOTIDE SEQUENCE [LARGE SCALE GENOMIC DNA]</scope>
</reference>
<sequence length="318" mass="35104">MASKRASMLFFPPDAPGLIDAFNVDCTQTKIQGAFEEYLRYQLPHQSPLRFGHILLRLHGLRRVSKEVYEELLLPAKLRRASIDTFLETILRNELPSLHVNEKSPDFPYSTAIKGINPHVQLSVSRVPPLSGVEVGCLPMFAERNPVTTSLAQDPNGDSDQLGYMRTYLNPPPSLTKSPLLARAAVPTSRPGSGLDSADHRDQLREHIRRFMDQNLPSPFADFSTYLRSLSFERDLPNFHRPPTEDSSSGSQQWYLTERCRMAATGTSNTLLAGGKLTPDSCIAAAAAAYTHSVSSLIGCGPSGPKAQMVSRTEPKRS</sequence>
<accession>A0A3P7N9W2</accession>
<proteinExistence type="predicted"/>
<protein>
    <recommendedName>
        <fullName evidence="4">NR LBD domain-containing protein</fullName>
    </recommendedName>
</protein>
<evidence type="ECO:0000256" key="1">
    <source>
        <dbReference type="ARBA" id="ARBA00023015"/>
    </source>
</evidence>
<dbReference type="AlphaFoldDB" id="A0A3P7N9W2"/>
<dbReference type="InterPro" id="IPR035500">
    <property type="entry name" value="NHR-like_dom_sf"/>
</dbReference>
<dbReference type="EMBL" id="UYRU01094815">
    <property type="protein sequence ID" value="VDN39215.1"/>
    <property type="molecule type" value="Genomic_DNA"/>
</dbReference>
<dbReference type="InterPro" id="IPR000536">
    <property type="entry name" value="Nucl_hrmn_rcpt_lig-bd"/>
</dbReference>
<keyword evidence="3" id="KW-0675">Receptor</keyword>
<evidence type="ECO:0000256" key="2">
    <source>
        <dbReference type="ARBA" id="ARBA00023163"/>
    </source>
</evidence>
<dbReference type="SUPFAM" id="SSF48508">
    <property type="entry name" value="Nuclear receptor ligand-binding domain"/>
    <property type="match status" value="1"/>
</dbReference>
<evidence type="ECO:0000313" key="6">
    <source>
        <dbReference type="Proteomes" id="UP000281553"/>
    </source>
</evidence>
<evidence type="ECO:0000313" key="5">
    <source>
        <dbReference type="EMBL" id="VDN39215.1"/>
    </source>
</evidence>
<organism evidence="5 6">
    <name type="scientific">Dibothriocephalus latus</name>
    <name type="common">Fish tapeworm</name>
    <name type="synonym">Diphyllobothrium latum</name>
    <dbReference type="NCBI Taxonomy" id="60516"/>
    <lineage>
        <taxon>Eukaryota</taxon>
        <taxon>Metazoa</taxon>
        <taxon>Spiralia</taxon>
        <taxon>Lophotrochozoa</taxon>
        <taxon>Platyhelminthes</taxon>
        <taxon>Cestoda</taxon>
        <taxon>Eucestoda</taxon>
        <taxon>Diphyllobothriidea</taxon>
        <taxon>Diphyllobothriidae</taxon>
        <taxon>Dibothriocephalus</taxon>
    </lineage>
</organism>
<keyword evidence="1" id="KW-0805">Transcription regulation</keyword>